<dbReference type="InterPro" id="IPR006059">
    <property type="entry name" value="SBP"/>
</dbReference>
<evidence type="ECO:0000256" key="2">
    <source>
        <dbReference type="ARBA" id="ARBA00022448"/>
    </source>
</evidence>
<dbReference type="GO" id="GO:1901982">
    <property type="term" value="F:maltose binding"/>
    <property type="evidence" value="ECO:0007669"/>
    <property type="project" value="TreeGrafter"/>
</dbReference>
<dbReference type="PANTHER" id="PTHR30061:SF50">
    <property type="entry name" value="MALTOSE_MALTODEXTRIN-BINDING PERIPLASMIC PROTEIN"/>
    <property type="match status" value="1"/>
</dbReference>
<dbReference type="SUPFAM" id="SSF53850">
    <property type="entry name" value="Periplasmic binding protein-like II"/>
    <property type="match status" value="1"/>
</dbReference>
<comment type="similarity">
    <text evidence="1">Belongs to the bacterial solute-binding protein 1 family.</text>
</comment>
<proteinExistence type="inferred from homology"/>
<dbReference type="Pfam" id="PF01547">
    <property type="entry name" value="SBP_bac_1"/>
    <property type="match status" value="1"/>
</dbReference>
<evidence type="ECO:0000313" key="4">
    <source>
        <dbReference type="EMBL" id="HIS83752.1"/>
    </source>
</evidence>
<organism evidence="4 5">
    <name type="scientific">Candidatus Scatenecus faecavium</name>
    <dbReference type="NCBI Taxonomy" id="2840915"/>
    <lineage>
        <taxon>Bacteria</taxon>
        <taxon>Candidatus Scatenecus</taxon>
    </lineage>
</organism>
<protein>
    <submittedName>
        <fullName evidence="4">Extracellular solute-binding protein</fullName>
    </submittedName>
</protein>
<reference evidence="4" key="1">
    <citation type="submission" date="2020-10" db="EMBL/GenBank/DDBJ databases">
        <authorList>
            <person name="Gilroy R."/>
        </authorList>
    </citation>
    <scope>NUCLEOTIDE SEQUENCE</scope>
    <source>
        <strain evidence="4">CHK152-2994</strain>
    </source>
</reference>
<dbReference type="AlphaFoldDB" id="A0A9D1K4E9"/>
<dbReference type="GO" id="GO:0055052">
    <property type="term" value="C:ATP-binding cassette (ABC) transporter complex, substrate-binding subunit-containing"/>
    <property type="evidence" value="ECO:0007669"/>
    <property type="project" value="TreeGrafter"/>
</dbReference>
<dbReference type="Gene3D" id="3.40.190.10">
    <property type="entry name" value="Periplasmic binding protein-like II"/>
    <property type="match status" value="1"/>
</dbReference>
<accession>A0A9D1K4E9</accession>
<sequence length="410" mass="46662">MKSRFLKKVILIILIIFAVLFTLPSHKPAKSQREVIFWTLQMNDFSDYINGVISEFEVQNPDIKIKWIDVPFSEGEKRTLASVLSDNPPDLINLNPDFSATLAQKGTLYEIPADAVKDFNSEIINSLKYNGKLYSIPWYATSAVTIFNKALAVKSGIQIPKTYEQLAISAPVVRKKTNAYIFLPNITENDTMLKILNKYGVNSYENINSEKSAEVFELFKDLYQKNLIPKESITQTHREALEKYMSENILLFQAGANFLNMIKENAPKTYENTDVAPQLTGEIGQNDFSLMNFVIPLRAKNKDEALKFAVFLTNEKNQLELAKLTNVIATNQKALQDDFYTKYEEKDLMAKARVISAKQLNHIEPALQSTRNQKDINNLINSAVQEILLNKASTKEVLDKVSKDWKLLTD</sequence>
<dbReference type="GO" id="GO:0015768">
    <property type="term" value="P:maltose transport"/>
    <property type="evidence" value="ECO:0007669"/>
    <property type="project" value="TreeGrafter"/>
</dbReference>
<dbReference type="GO" id="GO:0042956">
    <property type="term" value="P:maltodextrin transmembrane transport"/>
    <property type="evidence" value="ECO:0007669"/>
    <property type="project" value="TreeGrafter"/>
</dbReference>
<keyword evidence="2" id="KW-0813">Transport</keyword>
<dbReference type="EMBL" id="DVJO01000199">
    <property type="protein sequence ID" value="HIS83752.1"/>
    <property type="molecule type" value="Genomic_DNA"/>
</dbReference>
<evidence type="ECO:0000313" key="5">
    <source>
        <dbReference type="Proteomes" id="UP000824139"/>
    </source>
</evidence>
<name>A0A9D1K4E9_9BACT</name>
<dbReference type="Proteomes" id="UP000824139">
    <property type="component" value="Unassembled WGS sequence"/>
</dbReference>
<evidence type="ECO:0000256" key="1">
    <source>
        <dbReference type="ARBA" id="ARBA00008520"/>
    </source>
</evidence>
<gene>
    <name evidence="4" type="ORF">IAD41_09140</name>
</gene>
<comment type="caution">
    <text evidence="4">The sequence shown here is derived from an EMBL/GenBank/DDBJ whole genome shotgun (WGS) entry which is preliminary data.</text>
</comment>
<evidence type="ECO:0000256" key="3">
    <source>
        <dbReference type="ARBA" id="ARBA00022729"/>
    </source>
</evidence>
<keyword evidence="3" id="KW-0732">Signal</keyword>
<reference evidence="4" key="2">
    <citation type="journal article" date="2021" name="PeerJ">
        <title>Extensive microbial diversity within the chicken gut microbiome revealed by metagenomics and culture.</title>
        <authorList>
            <person name="Gilroy R."/>
            <person name="Ravi A."/>
            <person name="Getino M."/>
            <person name="Pursley I."/>
            <person name="Horton D.L."/>
            <person name="Alikhan N.F."/>
            <person name="Baker D."/>
            <person name="Gharbi K."/>
            <person name="Hall N."/>
            <person name="Watson M."/>
            <person name="Adriaenssens E.M."/>
            <person name="Foster-Nyarko E."/>
            <person name="Jarju S."/>
            <person name="Secka A."/>
            <person name="Antonio M."/>
            <person name="Oren A."/>
            <person name="Chaudhuri R.R."/>
            <person name="La Ragione R."/>
            <person name="Hildebrand F."/>
            <person name="Pallen M.J."/>
        </authorList>
    </citation>
    <scope>NUCLEOTIDE SEQUENCE</scope>
    <source>
        <strain evidence="4">CHK152-2994</strain>
    </source>
</reference>
<dbReference type="PANTHER" id="PTHR30061">
    <property type="entry name" value="MALTOSE-BINDING PERIPLASMIC PROTEIN"/>
    <property type="match status" value="1"/>
</dbReference>